<gene>
    <name evidence="2" type="ORF">SAMN05192549_10679</name>
</gene>
<accession>A0A1M7Q1P6</accession>
<proteinExistence type="predicted"/>
<dbReference type="OrthoDB" id="8702084at2"/>
<dbReference type="STRING" id="551987.SAMN05192549_10679"/>
<dbReference type="EMBL" id="FRCX01000006">
    <property type="protein sequence ID" value="SHN24085.1"/>
    <property type="molecule type" value="Genomic_DNA"/>
</dbReference>
<evidence type="ECO:0008006" key="4">
    <source>
        <dbReference type="Google" id="ProtNLM"/>
    </source>
</evidence>
<reference evidence="3" key="1">
    <citation type="submission" date="2016-11" db="EMBL/GenBank/DDBJ databases">
        <authorList>
            <person name="Varghese N."/>
            <person name="Submissions S."/>
        </authorList>
    </citation>
    <scope>NUCLEOTIDE SEQUENCE [LARGE SCALE GENOMIC DNA]</scope>
    <source>
        <strain evidence="3">Sac-22</strain>
    </source>
</reference>
<evidence type="ECO:0000313" key="3">
    <source>
        <dbReference type="Proteomes" id="UP000184339"/>
    </source>
</evidence>
<feature type="chain" id="PRO_5012523053" description="Lipoprotein" evidence="1">
    <location>
        <begin position="20"/>
        <end position="210"/>
    </location>
</feature>
<protein>
    <recommendedName>
        <fullName evidence="4">Lipoprotein</fullName>
    </recommendedName>
</protein>
<sequence length="210" mass="21020">MKFSYVCTAAALALTAVLAACGGKAQFTVQGSAVNVNSTGLVLANGGDTVSVPVAATTFAFPKQIDYGTDYNIVVQKNPDNMQCSVAGGQGSAGHTVTIQALVTCVQNSYILSGQITGLTPDPVTKAARTVTLLNGSTGGAIAISSDATTNGTGDFAFGIAVYTGQAYGVTVQDPKNNLICTVTNGTGVMPNSPVSNVLVNCTQAPATSG</sequence>
<dbReference type="RefSeq" id="WP_072785632.1">
    <property type="nucleotide sequence ID" value="NZ_FRCX01000006.1"/>
</dbReference>
<dbReference type="Proteomes" id="UP000184339">
    <property type="component" value="Unassembled WGS sequence"/>
</dbReference>
<evidence type="ECO:0000313" key="2">
    <source>
        <dbReference type="EMBL" id="SHN24085.1"/>
    </source>
</evidence>
<keyword evidence="3" id="KW-1185">Reference proteome</keyword>
<dbReference type="AlphaFoldDB" id="A0A1M7Q1P6"/>
<evidence type="ECO:0000256" key="1">
    <source>
        <dbReference type="SAM" id="SignalP"/>
    </source>
</evidence>
<feature type="signal peptide" evidence="1">
    <location>
        <begin position="1"/>
        <end position="19"/>
    </location>
</feature>
<keyword evidence="1" id="KW-0732">Signal</keyword>
<organism evidence="2 3">
    <name type="scientific">Duganella sacchari</name>
    <dbReference type="NCBI Taxonomy" id="551987"/>
    <lineage>
        <taxon>Bacteria</taxon>
        <taxon>Pseudomonadati</taxon>
        <taxon>Pseudomonadota</taxon>
        <taxon>Betaproteobacteria</taxon>
        <taxon>Burkholderiales</taxon>
        <taxon>Oxalobacteraceae</taxon>
        <taxon>Telluria group</taxon>
        <taxon>Duganella</taxon>
    </lineage>
</organism>
<dbReference type="PROSITE" id="PS51257">
    <property type="entry name" value="PROKAR_LIPOPROTEIN"/>
    <property type="match status" value="1"/>
</dbReference>
<name>A0A1M7Q1P6_9BURK</name>